<sequence length="75" mass="8301">MLHLYVTLQVAQTMLFDRLTDPSRRQRTELDREAGGITLEFVSWAVALLVVAGIVIAVVTQYAESESAKIISPNP</sequence>
<protein>
    <recommendedName>
        <fullName evidence="4">Flagellin-like protein</fullName>
    </recommendedName>
</protein>
<evidence type="ECO:0000313" key="2">
    <source>
        <dbReference type="EMBL" id="GAA4708057.1"/>
    </source>
</evidence>
<dbReference type="RefSeq" id="WP_253873298.1">
    <property type="nucleotide sequence ID" value="NZ_BAABHM010000013.1"/>
</dbReference>
<feature type="transmembrane region" description="Helical" evidence="1">
    <location>
        <begin position="41"/>
        <end position="63"/>
    </location>
</feature>
<dbReference type="EMBL" id="BAABHM010000013">
    <property type="protein sequence ID" value="GAA4708057.1"/>
    <property type="molecule type" value="Genomic_DNA"/>
</dbReference>
<proteinExistence type="predicted"/>
<name>A0ABP8XL81_9MICO</name>
<reference evidence="3" key="1">
    <citation type="journal article" date="2019" name="Int. J. Syst. Evol. Microbiol.">
        <title>The Global Catalogue of Microorganisms (GCM) 10K type strain sequencing project: providing services to taxonomists for standard genome sequencing and annotation.</title>
        <authorList>
            <consortium name="The Broad Institute Genomics Platform"/>
            <consortium name="The Broad Institute Genome Sequencing Center for Infectious Disease"/>
            <person name="Wu L."/>
            <person name="Ma J."/>
        </authorList>
    </citation>
    <scope>NUCLEOTIDE SEQUENCE [LARGE SCALE GENOMIC DNA]</scope>
    <source>
        <strain evidence="3">JCM 17975</strain>
    </source>
</reference>
<dbReference type="Proteomes" id="UP001500843">
    <property type="component" value="Unassembled WGS sequence"/>
</dbReference>
<keyword evidence="1" id="KW-1133">Transmembrane helix</keyword>
<keyword evidence="1" id="KW-0472">Membrane</keyword>
<evidence type="ECO:0000313" key="3">
    <source>
        <dbReference type="Proteomes" id="UP001500843"/>
    </source>
</evidence>
<comment type="caution">
    <text evidence="2">The sequence shown here is derived from an EMBL/GenBank/DDBJ whole genome shotgun (WGS) entry which is preliminary data.</text>
</comment>
<keyword evidence="3" id="KW-1185">Reference proteome</keyword>
<evidence type="ECO:0000256" key="1">
    <source>
        <dbReference type="SAM" id="Phobius"/>
    </source>
</evidence>
<gene>
    <name evidence="2" type="ORF">GCM10023198_33270</name>
</gene>
<accession>A0ABP8XL81</accession>
<evidence type="ECO:0008006" key="4">
    <source>
        <dbReference type="Google" id="ProtNLM"/>
    </source>
</evidence>
<organism evidence="2 3">
    <name type="scientific">Promicromonospora umidemergens</name>
    <dbReference type="NCBI Taxonomy" id="629679"/>
    <lineage>
        <taxon>Bacteria</taxon>
        <taxon>Bacillati</taxon>
        <taxon>Actinomycetota</taxon>
        <taxon>Actinomycetes</taxon>
        <taxon>Micrococcales</taxon>
        <taxon>Promicromonosporaceae</taxon>
        <taxon>Promicromonospora</taxon>
    </lineage>
</organism>
<keyword evidence="1" id="KW-0812">Transmembrane</keyword>